<feature type="domain" description="H repeat-associated protein N-terminal" evidence="3">
    <location>
        <begin position="50"/>
        <end position="135"/>
    </location>
</feature>
<dbReference type="InterPro" id="IPR002559">
    <property type="entry name" value="Transposase_11"/>
</dbReference>
<keyword evidence="1" id="KW-0472">Membrane</keyword>
<dbReference type="AlphaFoldDB" id="A0A1H1T0N3"/>
<accession>A0A1H1T0N3</accession>
<keyword evidence="1" id="KW-1133">Transmembrane helix</keyword>
<evidence type="ECO:0000259" key="3">
    <source>
        <dbReference type="Pfam" id="PF13808"/>
    </source>
</evidence>
<dbReference type="STRING" id="113562.SAMN04489716_1004"/>
<dbReference type="EMBL" id="LT629758">
    <property type="protein sequence ID" value="SDS53780.1"/>
    <property type="molecule type" value="Genomic_DNA"/>
</dbReference>
<keyword evidence="5" id="KW-1185">Reference proteome</keyword>
<evidence type="ECO:0000259" key="2">
    <source>
        <dbReference type="Pfam" id="PF01609"/>
    </source>
</evidence>
<organism evidence="4 5">
    <name type="scientific">Actinoplanes derwentensis</name>
    <dbReference type="NCBI Taxonomy" id="113562"/>
    <lineage>
        <taxon>Bacteria</taxon>
        <taxon>Bacillati</taxon>
        <taxon>Actinomycetota</taxon>
        <taxon>Actinomycetes</taxon>
        <taxon>Micromonosporales</taxon>
        <taxon>Micromonosporaceae</taxon>
        <taxon>Actinoplanes</taxon>
    </lineage>
</organism>
<dbReference type="Pfam" id="PF01609">
    <property type="entry name" value="DDE_Tnp_1"/>
    <property type="match status" value="1"/>
</dbReference>
<sequence length="426" mass="46237">MVFAKTTVIENWTHPLMTSSLTEIVLPQRPPGMPCPAVVTDGDRRSLFVALAAVDDPRDPRGRRYPLVAILAAAVCAVIAGACTFAAVTDWVRFQDRTVWARLGFDDRVPVATTVWRLLIRIDAEALSQVLARWLRSRVAPVPAAGHWWRRVIAVDGKVARGARLADGRQVHLLSAYDTSTGIVLAQVQIAVKSNEIPAFTPLLRQVKNVLGSLDGVLIVADALHAQVGHADLLAADSAHLMVTIKANQPTLHDQVKGLPWSKVPIGAQTRDTGHGRKETRTVKALTVATPGGLGFAHAQQAVRITRTRTVKGKTSRETAYLTSSLPAGQARPSDLGAWARAEWQIENRLHYVRDVTLREDAHQAWTGNGPAVFATLRNTSVGYHRVNGATNIAEATREANHRPHDLITAVTTGKPTVNSEKATTQ</sequence>
<keyword evidence="1" id="KW-0812">Transmembrane</keyword>
<dbReference type="InterPro" id="IPR051698">
    <property type="entry name" value="Transposase_11-like"/>
</dbReference>
<evidence type="ECO:0000313" key="4">
    <source>
        <dbReference type="EMBL" id="SDS53780.1"/>
    </source>
</evidence>
<dbReference type="InterPro" id="IPR032806">
    <property type="entry name" value="YbfD_N"/>
</dbReference>
<dbReference type="PANTHER" id="PTHR30298:SF0">
    <property type="entry name" value="PROTEIN YBFL-RELATED"/>
    <property type="match status" value="1"/>
</dbReference>
<evidence type="ECO:0000313" key="5">
    <source>
        <dbReference type="Proteomes" id="UP000198688"/>
    </source>
</evidence>
<dbReference type="InterPro" id="IPR047647">
    <property type="entry name" value="ISAs1_transpos"/>
</dbReference>
<feature type="transmembrane region" description="Helical" evidence="1">
    <location>
        <begin position="67"/>
        <end position="88"/>
    </location>
</feature>
<dbReference type="Pfam" id="PF13808">
    <property type="entry name" value="DDE_Tnp_1_assoc"/>
    <property type="match status" value="1"/>
</dbReference>
<reference evidence="4 5" key="1">
    <citation type="submission" date="2016-10" db="EMBL/GenBank/DDBJ databases">
        <authorList>
            <person name="de Groot N.N."/>
        </authorList>
    </citation>
    <scope>NUCLEOTIDE SEQUENCE [LARGE SCALE GENOMIC DNA]</scope>
    <source>
        <strain evidence="4 5">DSM 43941</strain>
    </source>
</reference>
<dbReference type="PANTHER" id="PTHR30298">
    <property type="entry name" value="H REPEAT-ASSOCIATED PREDICTED TRANSPOSASE"/>
    <property type="match status" value="1"/>
</dbReference>
<name>A0A1H1T0N3_9ACTN</name>
<dbReference type="Proteomes" id="UP000198688">
    <property type="component" value="Chromosome I"/>
</dbReference>
<dbReference type="GO" id="GO:0006313">
    <property type="term" value="P:DNA transposition"/>
    <property type="evidence" value="ECO:0007669"/>
    <property type="project" value="InterPro"/>
</dbReference>
<feature type="domain" description="Transposase IS4-like" evidence="2">
    <location>
        <begin position="150"/>
        <end position="370"/>
    </location>
</feature>
<proteinExistence type="predicted"/>
<dbReference type="GO" id="GO:0004803">
    <property type="term" value="F:transposase activity"/>
    <property type="evidence" value="ECO:0007669"/>
    <property type="project" value="InterPro"/>
</dbReference>
<dbReference type="GO" id="GO:0003677">
    <property type="term" value="F:DNA binding"/>
    <property type="evidence" value="ECO:0007669"/>
    <property type="project" value="InterPro"/>
</dbReference>
<protein>
    <submittedName>
        <fullName evidence="4">Transposase DDE domain-containing protein</fullName>
    </submittedName>
</protein>
<dbReference type="NCBIfam" id="NF033564">
    <property type="entry name" value="transpos_ISAs1"/>
    <property type="match status" value="1"/>
</dbReference>
<evidence type="ECO:0000256" key="1">
    <source>
        <dbReference type="SAM" id="Phobius"/>
    </source>
</evidence>
<gene>
    <name evidence="4" type="ORF">SAMN04489716_1004</name>
</gene>